<feature type="region of interest" description="Disordered" evidence="1">
    <location>
        <begin position="164"/>
        <end position="218"/>
    </location>
</feature>
<evidence type="ECO:0000313" key="5">
    <source>
        <dbReference type="Proteomes" id="UP000006701"/>
    </source>
</evidence>
<dbReference type="OrthoDB" id="5215637at2759"/>
<dbReference type="VEuPathDB" id="FungiDB:ACLA_018280"/>
<dbReference type="RefSeq" id="XP_001268550.1">
    <property type="nucleotide sequence ID" value="XM_001268549.1"/>
</dbReference>
<feature type="compositionally biased region" description="Low complexity" evidence="1">
    <location>
        <begin position="170"/>
        <end position="201"/>
    </location>
</feature>
<dbReference type="Proteomes" id="UP000006701">
    <property type="component" value="Unassembled WGS sequence"/>
</dbReference>
<feature type="chain" id="PRO_5002633727" evidence="3">
    <location>
        <begin position="30"/>
        <end position="297"/>
    </location>
</feature>
<accession>A1CNA3</accession>
<dbReference type="OMA" id="NGMCCAL"/>
<evidence type="ECO:0000256" key="3">
    <source>
        <dbReference type="SAM" id="SignalP"/>
    </source>
</evidence>
<feature type="transmembrane region" description="Helical" evidence="2">
    <location>
        <begin position="228"/>
        <end position="250"/>
    </location>
</feature>
<protein>
    <submittedName>
        <fullName evidence="4">Uncharacterized protein</fullName>
    </submittedName>
</protein>
<name>A1CNA3_ASPCL</name>
<proteinExistence type="predicted"/>
<evidence type="ECO:0000256" key="2">
    <source>
        <dbReference type="SAM" id="Phobius"/>
    </source>
</evidence>
<organism evidence="4 5">
    <name type="scientific">Aspergillus clavatus (strain ATCC 1007 / CBS 513.65 / DSM 816 / NCTC 3887 / NRRL 1 / QM 1276 / 107)</name>
    <dbReference type="NCBI Taxonomy" id="344612"/>
    <lineage>
        <taxon>Eukaryota</taxon>
        <taxon>Fungi</taxon>
        <taxon>Dikarya</taxon>
        <taxon>Ascomycota</taxon>
        <taxon>Pezizomycotina</taxon>
        <taxon>Eurotiomycetes</taxon>
        <taxon>Eurotiomycetidae</taxon>
        <taxon>Eurotiales</taxon>
        <taxon>Aspergillaceae</taxon>
        <taxon>Aspergillus</taxon>
        <taxon>Aspergillus subgen. Fumigati</taxon>
    </lineage>
</organism>
<keyword evidence="2" id="KW-1133">Transmembrane helix</keyword>
<dbReference type="KEGG" id="act:ACLA_018280"/>
<dbReference type="AlphaFoldDB" id="A1CNA3"/>
<dbReference type="EMBL" id="DS027059">
    <property type="protein sequence ID" value="EAW07124.1"/>
    <property type="molecule type" value="Genomic_DNA"/>
</dbReference>
<dbReference type="PROSITE" id="PS51257">
    <property type="entry name" value="PROKAR_LIPOPROTEIN"/>
    <property type="match status" value="1"/>
</dbReference>
<sequence length="297" mass="31633">MGRHGASSFPFLFFISFGLLITTTPLASGSCYYPDGTLAGAEYQACSNYEGAIGPCCALNRTTEISNGTSQNWTRDTCLPNGLCKNVSFQEGKTIYAYWRDQCSSPDWPGDRCPRICLEGSGRNNTMELTKCDTDKDENSTTWCCGLNNYTCCGTPEAFTLAPTMNAQPSSSSASMTTMHSSASSSITAAPSSSTSTREASNTQTSASETSNTQTSASHSTLSAGAKAGVGVGVSLGTVAIFSVLGFFLFKWRRRGASSTPIKQSHPNAPVRKIQDRIQELSAGKMAKTYELPGTYD</sequence>
<keyword evidence="3" id="KW-0732">Signal</keyword>
<keyword evidence="5" id="KW-1185">Reference proteome</keyword>
<dbReference type="eggNOG" id="ENOG502SV8X">
    <property type="taxonomic scope" value="Eukaryota"/>
</dbReference>
<gene>
    <name evidence="4" type="ORF">ACLA_018280</name>
</gene>
<feature type="compositionally biased region" description="Polar residues" evidence="1">
    <location>
        <begin position="202"/>
        <end position="218"/>
    </location>
</feature>
<keyword evidence="2" id="KW-0472">Membrane</keyword>
<feature type="signal peptide" evidence="3">
    <location>
        <begin position="1"/>
        <end position="29"/>
    </location>
</feature>
<reference evidence="4 5" key="1">
    <citation type="journal article" date="2008" name="PLoS Genet.">
        <title>Genomic islands in the pathogenic filamentous fungus Aspergillus fumigatus.</title>
        <authorList>
            <person name="Fedorova N.D."/>
            <person name="Khaldi N."/>
            <person name="Joardar V.S."/>
            <person name="Maiti R."/>
            <person name="Amedeo P."/>
            <person name="Anderson M.J."/>
            <person name="Crabtree J."/>
            <person name="Silva J.C."/>
            <person name="Badger J.H."/>
            <person name="Albarraq A."/>
            <person name="Angiuoli S."/>
            <person name="Bussey H."/>
            <person name="Bowyer P."/>
            <person name="Cotty P.J."/>
            <person name="Dyer P.S."/>
            <person name="Egan A."/>
            <person name="Galens K."/>
            <person name="Fraser-Liggett C.M."/>
            <person name="Haas B.J."/>
            <person name="Inman J.M."/>
            <person name="Kent R."/>
            <person name="Lemieux S."/>
            <person name="Malavazi I."/>
            <person name="Orvis J."/>
            <person name="Roemer T."/>
            <person name="Ronning C.M."/>
            <person name="Sundaram J.P."/>
            <person name="Sutton G."/>
            <person name="Turner G."/>
            <person name="Venter J.C."/>
            <person name="White O.R."/>
            <person name="Whitty B.R."/>
            <person name="Youngman P."/>
            <person name="Wolfe K.H."/>
            <person name="Goldman G.H."/>
            <person name="Wortman J.R."/>
            <person name="Jiang B."/>
            <person name="Denning D.W."/>
            <person name="Nierman W.C."/>
        </authorList>
    </citation>
    <scope>NUCLEOTIDE SEQUENCE [LARGE SCALE GENOMIC DNA]</scope>
    <source>
        <strain evidence="5">ATCC 1007 / CBS 513.65 / DSM 816 / NCTC 3887 / NRRL 1</strain>
    </source>
</reference>
<dbReference type="GeneID" id="4701878"/>
<keyword evidence="2" id="KW-0812">Transmembrane</keyword>
<evidence type="ECO:0000313" key="4">
    <source>
        <dbReference type="EMBL" id="EAW07124.1"/>
    </source>
</evidence>
<evidence type="ECO:0000256" key="1">
    <source>
        <dbReference type="SAM" id="MobiDB-lite"/>
    </source>
</evidence>
<dbReference type="HOGENOM" id="CLU_055859_5_0_1"/>